<reference evidence="4" key="1">
    <citation type="submission" date="2022-12" db="EMBL/GenBank/DDBJ databases">
        <authorList>
            <person name="Webb A."/>
        </authorList>
    </citation>
    <scope>NUCLEOTIDE SEQUENCE</scope>
    <source>
        <strain evidence="4">Hp1</strain>
    </source>
</reference>
<proteinExistence type="inferred from homology"/>
<protein>
    <recommendedName>
        <fullName evidence="6">Alpha-taxilin</fullName>
    </recommendedName>
</protein>
<evidence type="ECO:0000256" key="3">
    <source>
        <dbReference type="SAM" id="MobiDB-lite"/>
    </source>
</evidence>
<dbReference type="PANTHER" id="PTHR16127">
    <property type="entry name" value="TAXILIN"/>
    <property type="match status" value="1"/>
</dbReference>
<keyword evidence="5" id="KW-1185">Reference proteome</keyword>
<comment type="similarity">
    <text evidence="1">Belongs to the taxilin family.</text>
</comment>
<feature type="region of interest" description="Disordered" evidence="3">
    <location>
        <begin position="413"/>
        <end position="435"/>
    </location>
</feature>
<dbReference type="Proteomes" id="UP001162031">
    <property type="component" value="Unassembled WGS sequence"/>
</dbReference>
<gene>
    <name evidence="4" type="ORF">HBR001_LOCUS5628</name>
</gene>
<organism evidence="4 5">
    <name type="scientific">Hyaloperonospora brassicae</name>
    <name type="common">Brassica downy mildew</name>
    <name type="synonym">Peronospora brassicae</name>
    <dbReference type="NCBI Taxonomy" id="162125"/>
    <lineage>
        <taxon>Eukaryota</taxon>
        <taxon>Sar</taxon>
        <taxon>Stramenopiles</taxon>
        <taxon>Oomycota</taxon>
        <taxon>Peronosporomycetes</taxon>
        <taxon>Peronosporales</taxon>
        <taxon>Peronosporaceae</taxon>
        <taxon>Hyaloperonospora</taxon>
    </lineage>
</organism>
<feature type="coiled-coil region" evidence="2">
    <location>
        <begin position="144"/>
        <end position="216"/>
    </location>
</feature>
<dbReference type="AlphaFoldDB" id="A0AAV0U7P2"/>
<dbReference type="InterPro" id="IPR026183">
    <property type="entry name" value="Taxilin_fam"/>
</dbReference>
<evidence type="ECO:0008006" key="6">
    <source>
        <dbReference type="Google" id="ProtNLM"/>
    </source>
</evidence>
<evidence type="ECO:0000313" key="4">
    <source>
        <dbReference type="EMBL" id="CAI5732779.1"/>
    </source>
</evidence>
<keyword evidence="2" id="KW-0175">Coiled coil</keyword>
<dbReference type="EMBL" id="CANTFL010001181">
    <property type="protein sequence ID" value="CAI5732779.1"/>
    <property type="molecule type" value="Genomic_DNA"/>
</dbReference>
<dbReference type="Pfam" id="PF09728">
    <property type="entry name" value="Taxilin"/>
    <property type="match status" value="1"/>
</dbReference>
<evidence type="ECO:0000256" key="1">
    <source>
        <dbReference type="ARBA" id="ARBA00009550"/>
    </source>
</evidence>
<feature type="region of interest" description="Disordered" evidence="3">
    <location>
        <begin position="1"/>
        <end position="66"/>
    </location>
</feature>
<evidence type="ECO:0000256" key="2">
    <source>
        <dbReference type="SAM" id="Coils"/>
    </source>
</evidence>
<feature type="coiled-coil region" evidence="2">
    <location>
        <begin position="310"/>
        <end position="372"/>
    </location>
</feature>
<dbReference type="GO" id="GO:0019905">
    <property type="term" value="F:syntaxin binding"/>
    <property type="evidence" value="ECO:0007669"/>
    <property type="project" value="InterPro"/>
</dbReference>
<comment type="caution">
    <text evidence="4">The sequence shown here is derived from an EMBL/GenBank/DDBJ whole genome shotgun (WGS) entry which is preliminary data.</text>
</comment>
<name>A0AAV0U7P2_HYABA</name>
<evidence type="ECO:0000313" key="5">
    <source>
        <dbReference type="Proteomes" id="UP001162031"/>
    </source>
</evidence>
<sequence>METANLELRPLGRDTKSLKHKHKSTNKGAPHREQLQETCGGRPSDASHSAEPKRSSSAASSGRCCAPTNKRTAAAVHRDDTVCELLAGKIAELEVGGDETLDDLSGLRYMEESLSMEMKNKAASVSTREEMAAEEKIEALVDSLHTASERVALMQKKVSELNAKCILLKQRKGTVSSELVKSNASRTKLEQLCRELQKQNKLIVSESRRIADEEDQKRRDLSARFQKTIEEVSTKMDKQSQDYVASLKENETLHQKLKTFLEQYTAREEYFQRQLEAKDLAVQLAETKLRHQVELTSREAEKVKGTLDKAKEFSDREVQLQAQLNSYSEKFDVVQETLAKSNQMFTAFRDEMERMSKTTKVLEKENLALKKKCAEYDRGAIASIQGQVASTEETLKLHEKIKKLESLCRHLQAERKSVQQDQPDPTTAAVARESA</sequence>
<dbReference type="PANTHER" id="PTHR16127:SF13">
    <property type="entry name" value="GH01188P"/>
    <property type="match status" value="1"/>
</dbReference>
<accession>A0AAV0U7P2</accession>